<evidence type="ECO:0000259" key="1">
    <source>
        <dbReference type="Pfam" id="PF01978"/>
    </source>
</evidence>
<evidence type="ECO:0000313" key="2">
    <source>
        <dbReference type="EMBL" id="PJC24553.1"/>
    </source>
</evidence>
<name>A0A2M8EP82_9BACT</name>
<dbReference type="Proteomes" id="UP000230251">
    <property type="component" value="Unassembled WGS sequence"/>
</dbReference>
<evidence type="ECO:0000313" key="3">
    <source>
        <dbReference type="Proteomes" id="UP000230251"/>
    </source>
</evidence>
<comment type="caution">
    <text evidence="2">The sequence shown here is derived from an EMBL/GenBank/DDBJ whole genome shotgun (WGS) entry which is preliminary data.</text>
</comment>
<dbReference type="Gene3D" id="1.10.10.10">
    <property type="entry name" value="Winged helix-like DNA-binding domain superfamily/Winged helix DNA-binding domain"/>
    <property type="match status" value="1"/>
</dbReference>
<dbReference type="PANTHER" id="PTHR34293:SF1">
    <property type="entry name" value="HTH-TYPE TRANSCRIPTIONAL REGULATOR TRMBL2"/>
    <property type="match status" value="1"/>
</dbReference>
<dbReference type="InterPro" id="IPR002831">
    <property type="entry name" value="Tscrpt_reg_TrmB_N"/>
</dbReference>
<gene>
    <name evidence="2" type="ORF">CO057_02180</name>
</gene>
<accession>A0A2M8EP82</accession>
<reference evidence="3" key="1">
    <citation type="submission" date="2017-09" db="EMBL/GenBank/DDBJ databases">
        <title>Depth-based differentiation of microbial function through sediment-hosted aquifers and enrichment of novel symbionts in the deep terrestrial subsurface.</title>
        <authorList>
            <person name="Probst A.J."/>
            <person name="Ladd B."/>
            <person name="Jarett J.K."/>
            <person name="Geller-Mcgrath D.E."/>
            <person name="Sieber C.M.K."/>
            <person name="Emerson J.B."/>
            <person name="Anantharaman K."/>
            <person name="Thomas B.C."/>
            <person name="Malmstrom R."/>
            <person name="Stieglmeier M."/>
            <person name="Klingl A."/>
            <person name="Woyke T."/>
            <person name="Ryan C.M."/>
            <person name="Banfield J.F."/>
        </authorList>
    </citation>
    <scope>NUCLEOTIDE SEQUENCE [LARGE SCALE GENOMIC DNA]</scope>
</reference>
<dbReference type="AlphaFoldDB" id="A0A2M8EP82"/>
<feature type="domain" description="Transcription regulator TrmB N-terminal" evidence="1">
    <location>
        <begin position="8"/>
        <end position="64"/>
    </location>
</feature>
<dbReference type="EMBL" id="PFSI01000034">
    <property type="protein sequence ID" value="PJC24553.1"/>
    <property type="molecule type" value="Genomic_DNA"/>
</dbReference>
<sequence>MIDLVHDLASLGFSKKESAIYISALEQGIASAYQIGKRAGVNRATTYSILQSLTAKGLITPLLENGESRFRAETPQRILTLLHLQQKEIEQKRLLADEIVLRLSVFHNIASNKPVIKYFESYGGIKSLQKEYELLDSDMIQIVGLDTLKALRGTGTNVEHIKELEFRSSKIRAIVVTDDPDSVPEFDNVECVIIPTDLIDVKGEMTVCGDRLLLFSYTSGLIAVEIHSKTIADTARATLELAWQRAKDWANQQTKTTA</sequence>
<dbReference type="InterPro" id="IPR036388">
    <property type="entry name" value="WH-like_DNA-bd_sf"/>
</dbReference>
<proteinExistence type="predicted"/>
<dbReference type="Pfam" id="PF01978">
    <property type="entry name" value="TrmB"/>
    <property type="match status" value="1"/>
</dbReference>
<dbReference type="PANTHER" id="PTHR34293">
    <property type="entry name" value="HTH-TYPE TRANSCRIPTIONAL REGULATOR TRMBL2"/>
    <property type="match status" value="1"/>
</dbReference>
<organism evidence="2 3">
    <name type="scientific">Candidatus Uhrbacteria bacterium CG_4_9_14_0_2_um_filter_41_50</name>
    <dbReference type="NCBI Taxonomy" id="1975031"/>
    <lineage>
        <taxon>Bacteria</taxon>
        <taxon>Candidatus Uhriibacteriota</taxon>
    </lineage>
</organism>
<protein>
    <recommendedName>
        <fullName evidence="1">Transcription regulator TrmB N-terminal domain-containing protein</fullName>
    </recommendedName>
</protein>
<dbReference type="InterPro" id="IPR051797">
    <property type="entry name" value="TrmB-like"/>
</dbReference>